<comment type="caution">
    <text evidence="1">The sequence shown here is derived from an EMBL/GenBank/DDBJ whole genome shotgun (WGS) entry which is preliminary data.</text>
</comment>
<dbReference type="AlphaFoldDB" id="A0A4U5MEX6"/>
<accession>A0A4U5MEX6</accession>
<evidence type="ECO:0000313" key="2">
    <source>
        <dbReference type="Proteomes" id="UP000298663"/>
    </source>
</evidence>
<gene>
    <name evidence="1" type="ORF">L596_023603</name>
</gene>
<reference evidence="1 2" key="1">
    <citation type="journal article" date="2015" name="Genome Biol.">
        <title>Comparative genomics of Steinernema reveals deeply conserved gene regulatory networks.</title>
        <authorList>
            <person name="Dillman A.R."/>
            <person name="Macchietto M."/>
            <person name="Porter C.F."/>
            <person name="Rogers A."/>
            <person name="Williams B."/>
            <person name="Antoshechkin I."/>
            <person name="Lee M.M."/>
            <person name="Goodwin Z."/>
            <person name="Lu X."/>
            <person name="Lewis E.E."/>
            <person name="Goodrich-Blair H."/>
            <person name="Stock S.P."/>
            <person name="Adams B.J."/>
            <person name="Sternberg P.W."/>
            <person name="Mortazavi A."/>
        </authorList>
    </citation>
    <scope>NUCLEOTIDE SEQUENCE [LARGE SCALE GENOMIC DNA]</scope>
    <source>
        <strain evidence="1 2">ALL</strain>
    </source>
</reference>
<sequence>MTFRNLNHSSFFYVSKLINKFDNNPIRKVLQLAKKFTRLNIFDMPSKCHNAYELFKAVLESLVSVPKHFSDTSEFVTEQMRFGAFFEVYLSDVIFDRPPMSSLTGPTCWKHF</sequence>
<dbReference type="Proteomes" id="UP000298663">
    <property type="component" value="Unassembled WGS sequence"/>
</dbReference>
<keyword evidence="2" id="KW-1185">Reference proteome</keyword>
<dbReference type="EMBL" id="AZBU02000008">
    <property type="protein sequence ID" value="TKR67453.1"/>
    <property type="molecule type" value="Genomic_DNA"/>
</dbReference>
<protein>
    <submittedName>
        <fullName evidence="1">Uncharacterized protein</fullName>
    </submittedName>
</protein>
<reference evidence="1 2" key="2">
    <citation type="journal article" date="2019" name="G3 (Bethesda)">
        <title>Hybrid Assembly of the Genome of the Entomopathogenic Nematode Steinernema carpocapsae Identifies the X-Chromosome.</title>
        <authorList>
            <person name="Serra L."/>
            <person name="Macchietto M."/>
            <person name="Macias-Munoz A."/>
            <person name="McGill C.J."/>
            <person name="Rodriguez I.M."/>
            <person name="Rodriguez B."/>
            <person name="Murad R."/>
            <person name="Mortazavi A."/>
        </authorList>
    </citation>
    <scope>NUCLEOTIDE SEQUENCE [LARGE SCALE GENOMIC DNA]</scope>
    <source>
        <strain evidence="1 2">ALL</strain>
    </source>
</reference>
<proteinExistence type="predicted"/>
<name>A0A4U5MEX6_STECR</name>
<evidence type="ECO:0000313" key="1">
    <source>
        <dbReference type="EMBL" id="TKR67453.1"/>
    </source>
</evidence>
<organism evidence="1 2">
    <name type="scientific">Steinernema carpocapsae</name>
    <name type="common">Entomopathogenic nematode</name>
    <dbReference type="NCBI Taxonomy" id="34508"/>
    <lineage>
        <taxon>Eukaryota</taxon>
        <taxon>Metazoa</taxon>
        <taxon>Ecdysozoa</taxon>
        <taxon>Nematoda</taxon>
        <taxon>Chromadorea</taxon>
        <taxon>Rhabditida</taxon>
        <taxon>Tylenchina</taxon>
        <taxon>Panagrolaimomorpha</taxon>
        <taxon>Strongyloidoidea</taxon>
        <taxon>Steinernematidae</taxon>
        <taxon>Steinernema</taxon>
    </lineage>
</organism>